<reference evidence="1" key="1">
    <citation type="journal article" date="2021" name="Proc. Natl. Acad. Sci. U.S.A.">
        <title>A Catalog of Tens of Thousands of Viruses from Human Metagenomes Reveals Hidden Associations with Chronic Diseases.</title>
        <authorList>
            <person name="Tisza M.J."/>
            <person name="Buck C.B."/>
        </authorList>
    </citation>
    <scope>NUCLEOTIDE SEQUENCE</scope>
    <source>
        <strain evidence="1">CtKNZ79</strain>
    </source>
</reference>
<organism evidence="1">
    <name type="scientific">Siphoviridae sp. ctKNZ79</name>
    <dbReference type="NCBI Taxonomy" id="2825440"/>
    <lineage>
        <taxon>Viruses</taxon>
        <taxon>Duplodnaviria</taxon>
        <taxon>Heunggongvirae</taxon>
        <taxon>Uroviricota</taxon>
        <taxon>Caudoviricetes</taxon>
    </lineage>
</organism>
<accession>A0A8S5U9L2</accession>
<name>A0A8S5U9L2_9CAUD</name>
<dbReference type="EMBL" id="BK016045">
    <property type="protein sequence ID" value="DAF91157.1"/>
    <property type="molecule type" value="Genomic_DNA"/>
</dbReference>
<protein>
    <submittedName>
        <fullName evidence="1">Uncharacterized protein</fullName>
    </submittedName>
</protein>
<proteinExistence type="predicted"/>
<sequence length="66" mass="7952">MKYNIYRLKTEYGEPGELLLRTEDRVECMRKVAELIKEGESAATIKVITDYEPVEKKGREVWRYYY</sequence>
<evidence type="ECO:0000313" key="1">
    <source>
        <dbReference type="EMBL" id="DAF91157.1"/>
    </source>
</evidence>